<dbReference type="SUPFAM" id="SSF55957">
    <property type="entry name" value="Phosphoglucomutase, C-terminal domain"/>
    <property type="match status" value="1"/>
</dbReference>
<dbReference type="InterPro" id="IPR016055">
    <property type="entry name" value="A-D-PHexomutase_a/b/a-I/II/III"/>
</dbReference>
<dbReference type="GO" id="GO:0016740">
    <property type="term" value="F:transferase activity"/>
    <property type="evidence" value="ECO:0007669"/>
    <property type="project" value="UniProtKB-KW"/>
</dbReference>
<dbReference type="Gene3D" id="3.30.310.50">
    <property type="entry name" value="Alpha-D-phosphohexomutase, C-terminal domain"/>
    <property type="match status" value="1"/>
</dbReference>
<comment type="similarity">
    <text evidence="2">Belongs to the phosphohexose mutase family.</text>
</comment>
<dbReference type="EMBL" id="JAAZWO010000011">
    <property type="protein sequence ID" value="MBC2398173.1"/>
    <property type="molecule type" value="Genomic_DNA"/>
</dbReference>
<evidence type="ECO:0000259" key="4">
    <source>
        <dbReference type="Pfam" id="PF02878"/>
    </source>
</evidence>
<dbReference type="SUPFAM" id="SSF51161">
    <property type="entry name" value="Trimeric LpxA-like enzymes"/>
    <property type="match status" value="1"/>
</dbReference>
<dbReference type="CDD" id="cd04181">
    <property type="entry name" value="NTP_transferase"/>
    <property type="match status" value="1"/>
</dbReference>
<dbReference type="InterPro" id="IPR056729">
    <property type="entry name" value="GMPPB_C"/>
</dbReference>
<dbReference type="Pfam" id="PF02878">
    <property type="entry name" value="PGM_PMM_I"/>
    <property type="match status" value="1"/>
</dbReference>
<gene>
    <name evidence="6" type="ORF">HGG79_10350</name>
</gene>
<dbReference type="SUPFAM" id="SSF53448">
    <property type="entry name" value="Nucleotide-diphospho-sugar transferases"/>
    <property type="match status" value="1"/>
</dbReference>
<dbReference type="InterPro" id="IPR029044">
    <property type="entry name" value="Nucleotide-diphossugar_trans"/>
</dbReference>
<dbReference type="AlphaFoldDB" id="A0A923E832"/>
<keyword evidence="7" id="KW-1185">Reference proteome</keyword>
<dbReference type="SUPFAM" id="SSF53738">
    <property type="entry name" value="Phosphoglucomutase, first 3 domains"/>
    <property type="match status" value="1"/>
</dbReference>
<evidence type="ECO:0000256" key="2">
    <source>
        <dbReference type="ARBA" id="ARBA00010231"/>
    </source>
</evidence>
<organism evidence="6 7">
    <name type="scientific">Clostridium tetanomorphum</name>
    <dbReference type="NCBI Taxonomy" id="1553"/>
    <lineage>
        <taxon>Bacteria</taxon>
        <taxon>Bacillati</taxon>
        <taxon>Bacillota</taxon>
        <taxon>Clostridia</taxon>
        <taxon>Eubacteriales</taxon>
        <taxon>Clostridiaceae</taxon>
        <taxon>Clostridium</taxon>
    </lineage>
</organism>
<dbReference type="InterPro" id="IPR005844">
    <property type="entry name" value="A-D-PHexomutase_a/b/a-I"/>
</dbReference>
<comment type="caution">
    <text evidence="6">The sequence shown here is derived from an EMBL/GenBank/DDBJ whole genome shotgun (WGS) entry which is preliminary data.</text>
</comment>
<dbReference type="GO" id="GO:0016868">
    <property type="term" value="F:intramolecular phosphotransferase activity"/>
    <property type="evidence" value="ECO:0007669"/>
    <property type="project" value="InterPro"/>
</dbReference>
<dbReference type="Gene3D" id="3.40.120.10">
    <property type="entry name" value="Alpha-D-Glucose-1,6-Bisphosphate, subunit A, domain 3"/>
    <property type="match status" value="3"/>
</dbReference>
<dbReference type="InterPro" id="IPR011004">
    <property type="entry name" value="Trimer_LpxA-like_sf"/>
</dbReference>
<evidence type="ECO:0000256" key="1">
    <source>
        <dbReference type="ARBA" id="ARBA00007274"/>
    </source>
</evidence>
<dbReference type="Gene3D" id="2.160.10.10">
    <property type="entry name" value="Hexapeptide repeat proteins"/>
    <property type="match status" value="1"/>
</dbReference>
<feature type="domain" description="Mannose-1-phosphate guanyltransferase C-terminal" evidence="5">
    <location>
        <begin position="264"/>
        <end position="367"/>
    </location>
</feature>
<reference evidence="6 7" key="1">
    <citation type="submission" date="2020-04" db="EMBL/GenBank/DDBJ databases">
        <title>Genomic insights into acetone-butanol-ethanol (ABE) fermentation by sequencing solventogenic clostridia strains.</title>
        <authorList>
            <person name="Brown S."/>
        </authorList>
    </citation>
    <scope>NUCLEOTIDE SEQUENCE [LARGE SCALE GENOMIC DNA]</scope>
    <source>
        <strain evidence="6 7">DJ011</strain>
    </source>
</reference>
<dbReference type="InterPro" id="IPR050486">
    <property type="entry name" value="Mannose-1P_guanyltransferase"/>
</dbReference>
<dbReference type="Proteomes" id="UP000563151">
    <property type="component" value="Unassembled WGS sequence"/>
</dbReference>
<dbReference type="PANTHER" id="PTHR22572">
    <property type="entry name" value="SUGAR-1-PHOSPHATE GUANYL TRANSFERASE"/>
    <property type="match status" value="1"/>
</dbReference>
<protein>
    <submittedName>
        <fullName evidence="6">NTP transferase domain-containing protein</fullName>
    </submittedName>
</protein>
<keyword evidence="6" id="KW-0808">Transferase</keyword>
<evidence type="ECO:0000313" key="7">
    <source>
        <dbReference type="Proteomes" id="UP000563151"/>
    </source>
</evidence>
<name>A0A923E832_CLOTT</name>
<comment type="similarity">
    <text evidence="1">Belongs to the transferase hexapeptide repeat family.</text>
</comment>
<proteinExistence type="inferred from homology"/>
<evidence type="ECO:0000259" key="5">
    <source>
        <dbReference type="Pfam" id="PF25087"/>
    </source>
</evidence>
<accession>A0A923E832</accession>
<feature type="domain" description="Nucleotidyl transferase" evidence="3">
    <location>
        <begin position="2"/>
        <end position="228"/>
    </location>
</feature>
<dbReference type="GO" id="GO:0005975">
    <property type="term" value="P:carbohydrate metabolic process"/>
    <property type="evidence" value="ECO:0007669"/>
    <property type="project" value="InterPro"/>
</dbReference>
<dbReference type="Pfam" id="PF25087">
    <property type="entry name" value="GMPPB_C"/>
    <property type="match status" value="1"/>
</dbReference>
<dbReference type="Gene3D" id="3.90.550.10">
    <property type="entry name" value="Spore Coat Polysaccharide Biosynthesis Protein SpsA, Chain A"/>
    <property type="match status" value="1"/>
</dbReference>
<feature type="domain" description="Alpha-D-phosphohexomutase alpha/beta/alpha" evidence="4">
    <location>
        <begin position="382"/>
        <end position="513"/>
    </location>
</feature>
<dbReference type="InterPro" id="IPR036900">
    <property type="entry name" value="A-D-PHexomutase_C_sf"/>
</dbReference>
<evidence type="ECO:0000259" key="3">
    <source>
        <dbReference type="Pfam" id="PF00483"/>
    </source>
</evidence>
<dbReference type="Pfam" id="PF00483">
    <property type="entry name" value="NTP_transferase"/>
    <property type="match status" value="1"/>
</dbReference>
<evidence type="ECO:0000313" key="6">
    <source>
        <dbReference type="EMBL" id="MBC2398173.1"/>
    </source>
</evidence>
<dbReference type="InterPro" id="IPR005835">
    <property type="entry name" value="NTP_transferase_dom"/>
</dbReference>
<dbReference type="RefSeq" id="WP_173680665.1">
    <property type="nucleotide sequence ID" value="NZ_JAAZWO010000011.1"/>
</dbReference>
<sequence>MKAMIMAGGQGQRLRPLTCNIPKPMMPILDKPIIQYTIELLKDYGIKDIGITLQYLPDEIMDYFDNGEELGVNIRYFIEEYPLGTAGSIKNGEEFLDDTFLVISGDAFTDIDISKAIDFHKNKKAIATIILKETPIPLDFGVVVTEESGKITGFLEKPSWREVFSDKINTGIYILEPDIFKYYEKNQKFDFSQNLFPLLLNNGENIYGYVDNGYWCDIGNAEQYMMCQFNILNGEIKAKDKEINYDKGIWIEKNCEISSEAKLEPPVFIGSGTKIYRDTSVGPYAILGKNNIISPGATVKRSITFDNCYIGNCSEVRGAILCKNVQIESMVCVCEESIVGDNTLLKKRTIIKPNVKIWPDKTIESRSVIDSNIIWNEKSSKLMFGKYGASGEINLDMTPEVLSKLGSAYGGLLKHNSKVSISCSNHRSAQMIKHSISIGLLTVGIQVYDFGTITIPMARSTILFLEVEGSIHVFIEENDPERVNILFMDKDGVDIDKTMERKIENNFRKGDFRRVKGEELKELVQLSHWEKYYINQIVNSISYSELRKKVFKVVLNVKDELVYSILKEIFMELGIKIKIYERYNDISGLKKEVLNSTANLGIWINSYGDKTILIDENGNIIEDDDLHALIAFIILKTTGIKTLAVPINYSSSLENVAALCNVKSIRTKTSHRNILDTYLKNEKKLSRRDMVNLYLNTLDPIKITITIMDFMTKNNLTLSSIMDLIPKYYRVKNEIICSLNERGRVMRNIIEETSEHSIDIMEGIKLKFKDCWALISQDEEEPMCKLFVESKDKEEGDKIADYLMDTINSIVKK</sequence>